<dbReference type="Pfam" id="PF13539">
    <property type="entry name" value="Peptidase_M15_4"/>
    <property type="match status" value="1"/>
</dbReference>
<dbReference type="InterPro" id="IPR052179">
    <property type="entry name" value="DD-CPase-like"/>
</dbReference>
<dbReference type="Gene3D" id="3.30.1380.10">
    <property type="match status" value="1"/>
</dbReference>
<dbReference type="InterPro" id="IPR009045">
    <property type="entry name" value="Zn_M74/Hedgehog-like"/>
</dbReference>
<protein>
    <submittedName>
        <fullName evidence="3">M15 family metallopeptidase</fullName>
    </submittedName>
</protein>
<dbReference type="Proteomes" id="UP001597040">
    <property type="component" value="Unassembled WGS sequence"/>
</dbReference>
<evidence type="ECO:0000313" key="4">
    <source>
        <dbReference type="Proteomes" id="UP001597040"/>
    </source>
</evidence>
<dbReference type="RefSeq" id="WP_390361148.1">
    <property type="nucleotide sequence ID" value="NZ_JBHTKJ010000016.1"/>
</dbReference>
<evidence type="ECO:0000259" key="2">
    <source>
        <dbReference type="Pfam" id="PF13539"/>
    </source>
</evidence>
<dbReference type="CDD" id="cd14845">
    <property type="entry name" value="L-Ala-D-Glu_peptidase_like"/>
    <property type="match status" value="1"/>
</dbReference>
<comment type="caution">
    <text evidence="3">The sequence shown here is derived from an EMBL/GenBank/DDBJ whole genome shotgun (WGS) entry which is preliminary data.</text>
</comment>
<gene>
    <name evidence="3" type="ORF">ACFQ3N_07750</name>
</gene>
<keyword evidence="1" id="KW-0812">Transmembrane</keyword>
<evidence type="ECO:0000313" key="3">
    <source>
        <dbReference type="EMBL" id="MFD1038304.1"/>
    </source>
</evidence>
<reference evidence="4" key="1">
    <citation type="journal article" date="2019" name="Int. J. Syst. Evol. Microbiol.">
        <title>The Global Catalogue of Microorganisms (GCM) 10K type strain sequencing project: providing services to taxonomists for standard genome sequencing and annotation.</title>
        <authorList>
            <consortium name="The Broad Institute Genomics Platform"/>
            <consortium name="The Broad Institute Genome Sequencing Center for Infectious Disease"/>
            <person name="Wu L."/>
            <person name="Ma J."/>
        </authorList>
    </citation>
    <scope>NUCLEOTIDE SEQUENCE [LARGE SCALE GENOMIC DNA]</scope>
    <source>
        <strain evidence="4">CCUG 56754</strain>
    </source>
</reference>
<dbReference type="PANTHER" id="PTHR34385:SF1">
    <property type="entry name" value="PEPTIDOGLYCAN L-ALANYL-D-GLUTAMATE ENDOPEPTIDASE CWLK"/>
    <property type="match status" value="1"/>
</dbReference>
<feature type="transmembrane region" description="Helical" evidence="1">
    <location>
        <begin position="7"/>
        <end position="25"/>
    </location>
</feature>
<dbReference type="SUPFAM" id="SSF55166">
    <property type="entry name" value="Hedgehog/DD-peptidase"/>
    <property type="match status" value="1"/>
</dbReference>
<feature type="domain" description="Peptidase M15C" evidence="2">
    <location>
        <begin position="99"/>
        <end position="166"/>
    </location>
</feature>
<organism evidence="3 4">
    <name type="scientific">Virgibacillus byunsanensis</name>
    <dbReference type="NCBI Taxonomy" id="570945"/>
    <lineage>
        <taxon>Bacteria</taxon>
        <taxon>Bacillati</taxon>
        <taxon>Bacillota</taxon>
        <taxon>Bacilli</taxon>
        <taxon>Bacillales</taxon>
        <taxon>Bacillaceae</taxon>
        <taxon>Virgibacillus</taxon>
    </lineage>
</organism>
<sequence>MNKLKKDILAWITVIIFIVIIFVLYNRLEDQYMDLGEDAPIPIELHPLVEEKKDILLEQASNLDIEVVIIEKTRSIRRQNELYAQGRSKQGDIVTYARGGESYHNYGLAIDYTLQDENGEMIWDTQYDGNGNGESDWFEVAELAKNLGFEWGGDWNNFKDYPHLQMDFGLSINQLKRGLRPSYEENKE</sequence>
<dbReference type="PANTHER" id="PTHR34385">
    <property type="entry name" value="D-ALANYL-D-ALANINE CARBOXYPEPTIDASE"/>
    <property type="match status" value="1"/>
</dbReference>
<keyword evidence="1" id="KW-0472">Membrane</keyword>
<evidence type="ECO:0000256" key="1">
    <source>
        <dbReference type="SAM" id="Phobius"/>
    </source>
</evidence>
<keyword evidence="1" id="KW-1133">Transmembrane helix</keyword>
<accession>A0ABW3LM21</accession>
<name>A0ABW3LM21_9BACI</name>
<proteinExistence type="predicted"/>
<dbReference type="InterPro" id="IPR039561">
    <property type="entry name" value="Peptidase_M15C"/>
</dbReference>
<keyword evidence="4" id="KW-1185">Reference proteome</keyword>
<dbReference type="EMBL" id="JBHTKJ010000016">
    <property type="protein sequence ID" value="MFD1038304.1"/>
    <property type="molecule type" value="Genomic_DNA"/>
</dbReference>